<evidence type="ECO:0000256" key="1">
    <source>
        <dbReference type="SAM" id="Phobius"/>
    </source>
</evidence>
<feature type="transmembrane region" description="Helical" evidence="1">
    <location>
        <begin position="127"/>
        <end position="145"/>
    </location>
</feature>
<feature type="transmembrane region" description="Helical" evidence="1">
    <location>
        <begin position="97"/>
        <end position="121"/>
    </location>
</feature>
<dbReference type="GeneID" id="97304068"/>
<feature type="transmembrane region" description="Helical" evidence="1">
    <location>
        <begin position="65"/>
        <end position="85"/>
    </location>
</feature>
<feature type="transmembrane region" description="Helical" evidence="1">
    <location>
        <begin position="246"/>
        <end position="264"/>
    </location>
</feature>
<keyword evidence="1" id="KW-1133">Transmembrane helix</keyword>
<dbReference type="EMBL" id="SNVI01000002">
    <property type="protein sequence ID" value="TFE39665.1"/>
    <property type="molecule type" value="Genomic_DNA"/>
</dbReference>
<proteinExistence type="predicted"/>
<comment type="caution">
    <text evidence="2">The sequence shown here is derived from an EMBL/GenBank/DDBJ whole genome shotgun (WGS) entry which is preliminary data.</text>
</comment>
<dbReference type="AlphaFoldDB" id="A0A4Y8MQR7"/>
<reference evidence="2 3" key="1">
    <citation type="submission" date="2019-03" db="EMBL/GenBank/DDBJ databases">
        <title>Complete Genome Sequence of Paraburkholderia dipogonis ICMP 19430T, a Nitrogen-fixing Symbiont of the South African Invasive Legume Dipogon lignosus in New Zealand.</title>
        <authorList>
            <person name="De Meyer S.E."/>
        </authorList>
    </citation>
    <scope>NUCLEOTIDE SEQUENCE [LARGE SCALE GENOMIC DNA]</scope>
    <source>
        <strain evidence="2 3">ICMP 19430</strain>
    </source>
</reference>
<feature type="transmembrane region" description="Helical" evidence="1">
    <location>
        <begin position="390"/>
        <end position="407"/>
    </location>
</feature>
<dbReference type="RefSeq" id="WP_134460504.1">
    <property type="nucleotide sequence ID" value="NZ_JBHMFL010000058.1"/>
</dbReference>
<name>A0A4Y8MQR7_9BURK</name>
<sequence>MKQGNASAVRRRLRFDALAGAVSVERIEALICTGSPGLYRVVVFFAVQHVYSLAELGRTASSMSIVQMAAFFTAIGWATLILVRVPAARNEQGAIAAFYRVVTMSLATTVLCTLLALTIAVFKPAQFNLYAFVALLWGWTAYQIARHYFVALKRFRVAIAFDIALIASSGGMLALCHRGGLSAATALAMALGAIAIAMFVRIGRPALEVLPKRLDTEGLQFGLTNFLSGGIPLVFVPAATVMCGTAFAGMLSLLSSVTAIGMLLPRAISMTQLADFARRKAASLSLDDSLRTMSRNIGWCNGAMLVFNVILVLLLAARPVHGATHQSGVIVAGVLLAIQCAVGMMGIANSSILMVFERGGSAAKINVFTTSAFALLAVPCYAYGGQSGLVMILCAAIAVTVWRNWLIRSCARQIHSQYVNLCGSPAVSDVKCQVQPLACGASR</sequence>
<organism evidence="2 3">
    <name type="scientific">Paraburkholderia dipogonis</name>
    <dbReference type="NCBI Taxonomy" id="1211383"/>
    <lineage>
        <taxon>Bacteria</taxon>
        <taxon>Pseudomonadati</taxon>
        <taxon>Pseudomonadota</taxon>
        <taxon>Betaproteobacteria</taxon>
        <taxon>Burkholderiales</taxon>
        <taxon>Burkholderiaceae</taxon>
        <taxon>Paraburkholderia</taxon>
    </lineage>
</organism>
<protein>
    <recommendedName>
        <fullName evidence="4">Lipopolysaccharide biosynthesis protein</fullName>
    </recommendedName>
</protein>
<keyword evidence="1" id="KW-0812">Transmembrane</keyword>
<evidence type="ECO:0000313" key="3">
    <source>
        <dbReference type="Proteomes" id="UP000297385"/>
    </source>
</evidence>
<evidence type="ECO:0008006" key="4">
    <source>
        <dbReference type="Google" id="ProtNLM"/>
    </source>
</evidence>
<feature type="transmembrane region" description="Helical" evidence="1">
    <location>
        <begin position="157"/>
        <end position="175"/>
    </location>
</feature>
<evidence type="ECO:0000313" key="2">
    <source>
        <dbReference type="EMBL" id="TFE39665.1"/>
    </source>
</evidence>
<feature type="transmembrane region" description="Helical" evidence="1">
    <location>
        <begin position="365"/>
        <end position="384"/>
    </location>
</feature>
<feature type="transmembrane region" description="Helical" evidence="1">
    <location>
        <begin position="181"/>
        <end position="200"/>
    </location>
</feature>
<keyword evidence="1" id="KW-0472">Membrane</keyword>
<feature type="transmembrane region" description="Helical" evidence="1">
    <location>
        <begin position="299"/>
        <end position="317"/>
    </location>
</feature>
<accession>A0A4Y8MQR7</accession>
<dbReference type="Proteomes" id="UP000297385">
    <property type="component" value="Unassembled WGS sequence"/>
</dbReference>
<feature type="transmembrane region" description="Helical" evidence="1">
    <location>
        <begin position="221"/>
        <end position="240"/>
    </location>
</feature>
<gene>
    <name evidence="2" type="ORF">E2553_22910</name>
</gene>
<feature type="transmembrane region" description="Helical" evidence="1">
    <location>
        <begin position="329"/>
        <end position="353"/>
    </location>
</feature>